<evidence type="ECO:0000256" key="2">
    <source>
        <dbReference type="ARBA" id="ARBA00023043"/>
    </source>
</evidence>
<keyword evidence="5" id="KW-1185">Reference proteome</keyword>
<dbReference type="Proteomes" id="UP001153069">
    <property type="component" value="Unassembled WGS sequence"/>
</dbReference>
<dbReference type="AlphaFoldDB" id="A0A9N8HE09"/>
<dbReference type="PANTHER" id="PTHR24198">
    <property type="entry name" value="ANKYRIN REPEAT AND PROTEIN KINASE DOMAIN-CONTAINING PROTEIN"/>
    <property type="match status" value="1"/>
</dbReference>
<keyword evidence="1" id="KW-0677">Repeat</keyword>
<organism evidence="4 5">
    <name type="scientific">Seminavis robusta</name>
    <dbReference type="NCBI Taxonomy" id="568900"/>
    <lineage>
        <taxon>Eukaryota</taxon>
        <taxon>Sar</taxon>
        <taxon>Stramenopiles</taxon>
        <taxon>Ochrophyta</taxon>
        <taxon>Bacillariophyta</taxon>
        <taxon>Bacillariophyceae</taxon>
        <taxon>Bacillariophycidae</taxon>
        <taxon>Naviculales</taxon>
        <taxon>Naviculaceae</taxon>
        <taxon>Seminavis</taxon>
    </lineage>
</organism>
<sequence length="226" mass="25732">MCAITMKRTHEAGEQQQEQPRPRKVQRILMSSLPDRMRAAATKETVSPQTVVLKTLAEDEHSVTVQSFSALENFFHPPTEEEIAAYDHEAIAAIRTQNMDTLKQYHAEGRPLKCSNKFGESLLHMACRKGMLQVTTFLTQTANVPFQVCDDYGRSPLHDACWAHTTNFELVDLILTECPDLLYIQDKRGNTPLSYLKQEKWAAWNKYLASKSADFLKPRFSSQLLA</sequence>
<accession>A0A9N8HE09</accession>
<evidence type="ECO:0000313" key="5">
    <source>
        <dbReference type="Proteomes" id="UP001153069"/>
    </source>
</evidence>
<dbReference type="Pfam" id="PF12796">
    <property type="entry name" value="Ank_2"/>
    <property type="match status" value="1"/>
</dbReference>
<reference evidence="4" key="1">
    <citation type="submission" date="2020-06" db="EMBL/GenBank/DDBJ databases">
        <authorList>
            <consortium name="Plant Systems Biology data submission"/>
        </authorList>
    </citation>
    <scope>NUCLEOTIDE SEQUENCE</scope>
    <source>
        <strain evidence="4">D6</strain>
    </source>
</reference>
<gene>
    <name evidence="4" type="ORF">SEMRO_280_G107150.1</name>
</gene>
<dbReference type="EMBL" id="CAICTM010000279">
    <property type="protein sequence ID" value="CAB9506833.1"/>
    <property type="molecule type" value="Genomic_DNA"/>
</dbReference>
<feature type="region of interest" description="Disordered" evidence="3">
    <location>
        <begin position="1"/>
        <end position="23"/>
    </location>
</feature>
<evidence type="ECO:0000256" key="3">
    <source>
        <dbReference type="SAM" id="MobiDB-lite"/>
    </source>
</evidence>
<proteinExistence type="predicted"/>
<dbReference type="InterPro" id="IPR002110">
    <property type="entry name" value="Ankyrin_rpt"/>
</dbReference>
<dbReference type="OrthoDB" id="204260at2759"/>
<comment type="caution">
    <text evidence="4">The sequence shown here is derived from an EMBL/GenBank/DDBJ whole genome shotgun (WGS) entry which is preliminary data.</text>
</comment>
<dbReference type="InterPro" id="IPR036770">
    <property type="entry name" value="Ankyrin_rpt-contain_sf"/>
</dbReference>
<keyword evidence="2" id="KW-0040">ANK repeat</keyword>
<evidence type="ECO:0000256" key="1">
    <source>
        <dbReference type="ARBA" id="ARBA00022737"/>
    </source>
</evidence>
<evidence type="ECO:0000313" key="4">
    <source>
        <dbReference type="EMBL" id="CAB9506833.1"/>
    </source>
</evidence>
<dbReference type="Gene3D" id="1.25.40.20">
    <property type="entry name" value="Ankyrin repeat-containing domain"/>
    <property type="match status" value="1"/>
</dbReference>
<dbReference type="SUPFAM" id="SSF48403">
    <property type="entry name" value="Ankyrin repeat"/>
    <property type="match status" value="1"/>
</dbReference>
<name>A0A9N8HE09_9STRA</name>
<protein>
    <submittedName>
        <fullName evidence="4">Ankyrin repeat-containing protein</fullName>
    </submittedName>
</protein>
<dbReference type="PANTHER" id="PTHR24198:SF165">
    <property type="entry name" value="ANKYRIN REPEAT-CONTAINING PROTEIN-RELATED"/>
    <property type="match status" value="1"/>
</dbReference>
<dbReference type="SMART" id="SM00248">
    <property type="entry name" value="ANK"/>
    <property type="match status" value="2"/>
</dbReference>